<protein>
    <recommendedName>
        <fullName evidence="13">PHD-type domain-containing protein</fullName>
    </recommendedName>
</protein>
<keyword evidence="1" id="KW-0479">Metal-binding</keyword>
<dbReference type="Gramene" id="Pp3c7_26660V3.5">
    <property type="protein sequence ID" value="Pp3c7_26660V3.5"/>
    <property type="gene ID" value="Pp3c7_26660"/>
</dbReference>
<dbReference type="STRING" id="3218.A0A2K1KD72"/>
<dbReference type="RefSeq" id="XP_073391498.1">
    <property type="nucleotide sequence ID" value="XM_073535397.1"/>
</dbReference>
<dbReference type="PANTHER" id="PTHR13793:SF148">
    <property type="entry name" value="RING_FYVE_PHD ZINC FINGER SUPERFAMILY PROTEIN"/>
    <property type="match status" value="1"/>
</dbReference>
<dbReference type="RefSeq" id="XP_073391497.1">
    <property type="nucleotide sequence ID" value="XM_073535396.1"/>
</dbReference>
<name>A0A2K1KD72_PHYPA</name>
<dbReference type="EnsemblPlants" id="Pp3c7_26660V3.2">
    <property type="protein sequence ID" value="Pp3c7_26660V3.2"/>
    <property type="gene ID" value="Pp3c7_26660"/>
</dbReference>
<reference evidence="10 12" key="2">
    <citation type="journal article" date="2018" name="Plant J.">
        <title>The Physcomitrella patens chromosome-scale assembly reveals moss genome structure and evolution.</title>
        <authorList>
            <person name="Lang D."/>
            <person name="Ullrich K.K."/>
            <person name="Murat F."/>
            <person name="Fuchs J."/>
            <person name="Jenkins J."/>
            <person name="Haas F.B."/>
            <person name="Piednoel M."/>
            <person name="Gundlach H."/>
            <person name="Van Bel M."/>
            <person name="Meyberg R."/>
            <person name="Vives C."/>
            <person name="Morata J."/>
            <person name="Symeonidi A."/>
            <person name="Hiss M."/>
            <person name="Muchero W."/>
            <person name="Kamisugi Y."/>
            <person name="Saleh O."/>
            <person name="Blanc G."/>
            <person name="Decker E.L."/>
            <person name="van Gessel N."/>
            <person name="Grimwood J."/>
            <person name="Hayes R.D."/>
            <person name="Graham S.W."/>
            <person name="Gunter L.E."/>
            <person name="McDaniel S.F."/>
            <person name="Hoernstein S.N.W."/>
            <person name="Larsson A."/>
            <person name="Li F.W."/>
            <person name="Perroud P.F."/>
            <person name="Phillips J."/>
            <person name="Ranjan P."/>
            <person name="Rokshar D.S."/>
            <person name="Rothfels C.J."/>
            <person name="Schneider L."/>
            <person name="Shu S."/>
            <person name="Stevenson D.W."/>
            <person name="Thummler F."/>
            <person name="Tillich M."/>
            <person name="Villarreal Aguilar J.C."/>
            <person name="Widiez T."/>
            <person name="Wong G.K."/>
            <person name="Wymore A."/>
            <person name="Zhang Y."/>
            <person name="Zimmer A.D."/>
            <person name="Quatrano R.S."/>
            <person name="Mayer K.F.X."/>
            <person name="Goodstein D."/>
            <person name="Casacuberta J.M."/>
            <person name="Vandepoele K."/>
            <person name="Reski R."/>
            <person name="Cuming A.C."/>
            <person name="Tuskan G.A."/>
            <person name="Maumus F."/>
            <person name="Salse J."/>
            <person name="Schmutz J."/>
            <person name="Rensing S.A."/>
        </authorList>
    </citation>
    <scope>NUCLEOTIDE SEQUENCE [LARGE SCALE GENOMIC DNA]</scope>
    <source>
        <strain evidence="11 12">cv. Gransden 2004</strain>
    </source>
</reference>
<reference evidence="10 12" key="1">
    <citation type="journal article" date="2008" name="Science">
        <title>The Physcomitrella genome reveals evolutionary insights into the conquest of land by plants.</title>
        <authorList>
            <person name="Rensing S."/>
            <person name="Lang D."/>
            <person name="Zimmer A."/>
            <person name="Terry A."/>
            <person name="Salamov A."/>
            <person name="Shapiro H."/>
            <person name="Nishiyama T."/>
            <person name="Perroud P.-F."/>
            <person name="Lindquist E."/>
            <person name="Kamisugi Y."/>
            <person name="Tanahashi T."/>
            <person name="Sakakibara K."/>
            <person name="Fujita T."/>
            <person name="Oishi K."/>
            <person name="Shin-I T."/>
            <person name="Kuroki Y."/>
            <person name="Toyoda A."/>
            <person name="Suzuki Y."/>
            <person name="Hashimoto A."/>
            <person name="Yamaguchi K."/>
            <person name="Sugano A."/>
            <person name="Kohara Y."/>
            <person name="Fujiyama A."/>
            <person name="Anterola A."/>
            <person name="Aoki S."/>
            <person name="Ashton N."/>
            <person name="Barbazuk W.B."/>
            <person name="Barker E."/>
            <person name="Bennetzen J."/>
            <person name="Bezanilla M."/>
            <person name="Blankenship R."/>
            <person name="Cho S.H."/>
            <person name="Dutcher S."/>
            <person name="Estelle M."/>
            <person name="Fawcett J.A."/>
            <person name="Gundlach H."/>
            <person name="Hanada K."/>
            <person name="Heyl A."/>
            <person name="Hicks K.A."/>
            <person name="Hugh J."/>
            <person name="Lohr M."/>
            <person name="Mayer K."/>
            <person name="Melkozernov A."/>
            <person name="Murata T."/>
            <person name="Nelson D."/>
            <person name="Pils B."/>
            <person name="Prigge M."/>
            <person name="Reiss B."/>
            <person name="Renner T."/>
            <person name="Rombauts S."/>
            <person name="Rushton P."/>
            <person name="Sanderfoot A."/>
            <person name="Schween G."/>
            <person name="Shiu S.-H."/>
            <person name="Stueber K."/>
            <person name="Theodoulou F.L."/>
            <person name="Tu H."/>
            <person name="Van de Peer Y."/>
            <person name="Verrier P.J."/>
            <person name="Waters E."/>
            <person name="Wood A."/>
            <person name="Yang L."/>
            <person name="Cove D."/>
            <person name="Cuming A."/>
            <person name="Hasebe M."/>
            <person name="Lucas S."/>
            <person name="Mishler D.B."/>
            <person name="Reski R."/>
            <person name="Grigoriev I."/>
            <person name="Quatrano R.S."/>
            <person name="Boore J.L."/>
        </authorList>
    </citation>
    <scope>NUCLEOTIDE SEQUENCE [LARGE SCALE GENOMIC DNA]</scope>
    <source>
        <strain evidence="11 12">cv. Gransden 2004</strain>
    </source>
</reference>
<dbReference type="InterPro" id="IPR011011">
    <property type="entry name" value="Znf_FYVE_PHD"/>
</dbReference>
<dbReference type="GO" id="GO:0008270">
    <property type="term" value="F:zinc ion binding"/>
    <property type="evidence" value="ECO:0007669"/>
    <property type="project" value="UniProtKB-KW"/>
</dbReference>
<feature type="compositionally biased region" description="Basic and acidic residues" evidence="7">
    <location>
        <begin position="1780"/>
        <end position="1796"/>
    </location>
</feature>
<feature type="compositionally biased region" description="Basic and acidic residues" evidence="7">
    <location>
        <begin position="329"/>
        <end position="352"/>
    </location>
</feature>
<dbReference type="GO" id="GO:0006357">
    <property type="term" value="P:regulation of transcription by RNA polymerase II"/>
    <property type="evidence" value="ECO:0000318"/>
    <property type="project" value="GO_Central"/>
</dbReference>
<reference evidence="11" key="3">
    <citation type="submission" date="2020-12" db="UniProtKB">
        <authorList>
            <consortium name="EnsemblPlants"/>
        </authorList>
    </citation>
    <scope>IDENTIFICATION</scope>
</reference>
<evidence type="ECO:0000256" key="7">
    <source>
        <dbReference type="SAM" id="MobiDB-lite"/>
    </source>
</evidence>
<feature type="domain" description="PHD-type" evidence="8">
    <location>
        <begin position="1480"/>
        <end position="1539"/>
    </location>
</feature>
<feature type="region of interest" description="Disordered" evidence="7">
    <location>
        <begin position="1780"/>
        <end position="1808"/>
    </location>
</feature>
<keyword evidence="2" id="KW-0677">Repeat</keyword>
<feature type="domain" description="PHD-type" evidence="9">
    <location>
        <begin position="1547"/>
        <end position="1663"/>
    </location>
</feature>
<evidence type="ECO:0000313" key="10">
    <source>
        <dbReference type="EMBL" id="PNR51730.1"/>
    </source>
</evidence>
<dbReference type="Gramene" id="Pp3c7_26660V3.2">
    <property type="protein sequence ID" value="Pp3c7_26660V3.2"/>
    <property type="gene ID" value="Pp3c7_26660"/>
</dbReference>
<evidence type="ECO:0000256" key="5">
    <source>
        <dbReference type="PROSITE-ProRule" id="PRU00146"/>
    </source>
</evidence>
<evidence type="ECO:0000313" key="12">
    <source>
        <dbReference type="Proteomes" id="UP000006727"/>
    </source>
</evidence>
<dbReference type="InterPro" id="IPR013083">
    <property type="entry name" value="Znf_RING/FYVE/PHD"/>
</dbReference>
<dbReference type="Gene3D" id="3.30.40.10">
    <property type="entry name" value="Zinc/RING finger domain, C3HC4 (zinc finger)"/>
    <property type="match status" value="2"/>
</dbReference>
<sequence>MDRFGYQDLLSKCILGGLPEGRDLKSSSRLEVNAEPPAGAGRFSENPVSGSKEDTSGAAEADVRNWTGSGIDGTAVEQRSSQELNIPKGVSISHMLGKPWRAEAFKIDGVPRSLLTSGEIGTNFRADVLENNIVDSRKAKHDFSLPVFSFRSLLEGAVCVRSPNTTQSSVGLDNQGVVLHVEHQNCTFLAENRALPDQRRLLGEGNSAICAGSPASPCRRDQKILLVEVMTESSKGQNTALCSHDSGLLNGATVGDSVPHVSYSSLLQAQLSESVLKTRTGAFYKKPRDVERHSLLVNLQSQSAAVNGRFLSLMTQTNPVLPSDAELVDEKTSDIRRSKETSRDISVHDSRSADNVSGRNTSDLLETATVPVSLVLTRTEEDPARSNFVVKFASPLMADPIYTDEDMLDACISLEPSDSLSLNDSRLVGRASKRVAMEYSHAPPVTAPPVSKPSNAEAAQADNVMELANSLVNDSTCINEGMLDAHLPRGSSNAPDLDEARLVDNLVETDYIDSSEVAAVPASSMLTRKKQVVLPAEVLADPASSVVSESTCIVEEVSDLKRFEELSRGFALEVLRFPDNVANGDILDLSRRVDAPSTLVMVDRASFFGADCVLVDSTLDVQSPEEPSQRLGMEESRSTELVLVMEGMNPSAAAEVTASHVSSGVEDVPPGEVAVKKGPGLCEDSVISTEQGKHHLNVNCILNGSPSVNPSHGLVLDKRQQAPLEPLDIESLRAPGQFNSVSEETLFESFCQAGLNQSGYTNEDSVEVSRDNVCGNQIKRRTSSVLRKYGTDYLDASRFRTSMGVHASVQGPVVEKPADLPNDEILRFKENNTHSLNAIIAVVDFPLFLHSDGQGVDRERQFVPGFVESATFHVGGRADLVDIGTVVECSLEAGLKQTENVEALLEEQEDDREREIQTPSSAGNVASQSGADINFHYITLEEELNVSKDKILHTEKDKDYLNMYALVKKSSSFTPLNVGILPFSDSKVVEQGLGFTRIGSDSQEFSLLEPVSEKLCALYEVERSHEAHVGKIVNDVTESGNSGVLADQLVSTDPGAISSRQRQVFLQDSDPTMSGSLESVQVTGAESGATRQQTGRSVQSSQGKKFKEIHLDDLGDRDANQHNDHFRHLDDLEDNEEQPYASPLIVAVNHQLAGAEVRAQKKKRRPRAHNLEKALQGTGNSHFRISGSKRKRGLHIQRDGGNRCRRNQHIDLDHPVPVFIEGRDEGFEETDRSAFLRWLLHQDEGNGAPSPTTWKRPRRNGREMKKPIIVIPSFRVVADYEGRQQAVENQQKLKSSIHENVAISSTARQSDYDMDDEDERWLHSWNKRLAAAGSNQPISEDKFEEIIELLERSAQLEATPTVDDLGQPVSGGTLPNTSPSDINPATSGVPVLENAPTLSTSTVRSGHHPQTGGRQKISTSSIRYDCLGGVSTSPTSAVRFHSWTSKNEKIICKTVADTVIKRPSERLLQKSFEPLSQKSTDDCCVCNEGENDKNNPVYTCKNCFMHVHQSCYGIREKFRNDQGRIFAPPNWFCRICEAVAVGVAKPNVSCVLCRKRGGALKQTVSPQKWAHVACALYTPETFFVDPDAMEPIDGIVTVVARAQERQDRCGLCGAKKGICSLCSVKDCRVPFHISCGVSQGASFESRKPKQKGVGVRSFCPRHAHITSPLKVIHMVSSNTNSEAIPSVTARGSISAASSMDHRKEDSSWQNISPLHENFVESTCRGNNPAIEVNYLTDNVTSNNGKGIEDAGRPKGIRLILKRGWDEACTQVSEDGISIDRQEKSPNETVGAKDKFEAQAGKSTWPVVESGQRLENSKLSFGKLSHDQDSESFRTFVQHESENSEDQQPEKRKENMAVVDQMAGDAAVLDNDSKILRSLTEERFAKEVKELIALEAAMKSGVAPSHFMRGAFVYWRAKRAEHDASLLCDLRHEQWFKSQGIFNKDATVEENVSTGKMGSPSIVLLTQELHPMSSEKILERAWDLRKHLERLRIMSELVVKRENLKYNQQVVLGTIASVELNKAENFSRERCCVWCPSTKTLLKCETCSRSYCYNCFKHRKGFGVKGWKAAMKQPVYSCNYCRELSAKIADLSTNMDLAPNNFVDSRVISTSTTTSKSLDEGRGKGVGKGRDKAKVWQRNDKRASCRPAEGGVIISDSKLMDMHEDTGNEQRTCLTEGNICTEGDNAGTYSPTRGGKIYSSYGNRVSNQGKIDQLDPGLKTFLNGADGQMGHSSFESTLRRLNILQCRSTEVDQDMATPFENPSNDMEIVVANNGDLDHVVDREESGAAGTDHCGHRTGLDFNAPGAVHSPALLVYKTKRRFILGMNSESPPSAYDISIPPSSP</sequence>
<dbReference type="InterPro" id="IPR001965">
    <property type="entry name" value="Znf_PHD"/>
</dbReference>
<feature type="region of interest" description="Disordered" evidence="7">
    <location>
        <begin position="329"/>
        <end position="359"/>
    </location>
</feature>
<feature type="coiled-coil region" evidence="6">
    <location>
        <begin position="891"/>
        <end position="918"/>
    </location>
</feature>
<dbReference type="CDD" id="cd15495">
    <property type="entry name" value="PHD_ATX3_4_5_like"/>
    <property type="match status" value="1"/>
</dbReference>
<evidence type="ECO:0000259" key="8">
    <source>
        <dbReference type="PROSITE" id="PS50016"/>
    </source>
</evidence>
<feature type="region of interest" description="Disordered" evidence="7">
    <location>
        <begin position="1067"/>
        <end position="1105"/>
    </location>
</feature>
<dbReference type="RefSeq" id="XP_024381390.1">
    <property type="nucleotide sequence ID" value="XM_024525622.2"/>
</dbReference>
<dbReference type="PANTHER" id="PTHR13793">
    <property type="entry name" value="PHD FINGER PROTEINS"/>
    <property type="match status" value="1"/>
</dbReference>
<dbReference type="InterPro" id="IPR019542">
    <property type="entry name" value="Enhancer_polycomb-like_N"/>
</dbReference>
<evidence type="ECO:0000256" key="1">
    <source>
        <dbReference type="ARBA" id="ARBA00022723"/>
    </source>
</evidence>
<feature type="region of interest" description="Disordered" evidence="7">
    <location>
        <begin position="1179"/>
        <end position="1202"/>
    </location>
</feature>
<dbReference type="KEGG" id="ppp:112285087"/>
<keyword evidence="12" id="KW-1185">Reference proteome</keyword>
<dbReference type="Pfam" id="PF13832">
    <property type="entry name" value="zf-HC5HC2H_2"/>
    <property type="match status" value="1"/>
</dbReference>
<dbReference type="InterPro" id="IPR050701">
    <property type="entry name" value="Histone_Mod_Regulator"/>
</dbReference>
<dbReference type="SUPFAM" id="SSF57903">
    <property type="entry name" value="FYVE/PHD zinc finger"/>
    <property type="match status" value="1"/>
</dbReference>
<dbReference type="EnsemblPlants" id="Pp3c7_26660V3.5">
    <property type="protein sequence ID" value="Pp3c7_26660V3.5"/>
    <property type="gene ID" value="Pp3c7_26660"/>
</dbReference>
<evidence type="ECO:0008006" key="13">
    <source>
        <dbReference type="Google" id="ProtNLM"/>
    </source>
</evidence>
<evidence type="ECO:0000256" key="2">
    <source>
        <dbReference type="ARBA" id="ARBA00022737"/>
    </source>
</evidence>
<evidence type="ECO:0000256" key="4">
    <source>
        <dbReference type="ARBA" id="ARBA00022833"/>
    </source>
</evidence>
<dbReference type="Gramene" id="Pp3c7_26660V3.1">
    <property type="protein sequence ID" value="Pp3c7_26660V3.1"/>
    <property type="gene ID" value="Pp3c7_26660"/>
</dbReference>
<keyword evidence="4" id="KW-0862">Zinc</keyword>
<dbReference type="Proteomes" id="UP000006727">
    <property type="component" value="Chromosome 7"/>
</dbReference>
<evidence type="ECO:0000256" key="6">
    <source>
        <dbReference type="SAM" id="Coils"/>
    </source>
</evidence>
<evidence type="ECO:0000259" key="9">
    <source>
        <dbReference type="PROSITE" id="PS51805"/>
    </source>
</evidence>
<feature type="region of interest" description="Disordered" evidence="7">
    <location>
        <begin position="17"/>
        <end position="60"/>
    </location>
</feature>
<evidence type="ECO:0000256" key="3">
    <source>
        <dbReference type="ARBA" id="ARBA00022771"/>
    </source>
</evidence>
<dbReference type="GeneID" id="112285087"/>
<gene>
    <name evidence="11" type="primary">LOC112285087</name>
    <name evidence="10" type="ORF">PHYPA_010918</name>
</gene>
<keyword evidence="3 5" id="KW-0863">Zinc-finger</keyword>
<proteinExistence type="predicted"/>
<dbReference type="EMBL" id="ABEU02000007">
    <property type="protein sequence ID" value="PNR51730.1"/>
    <property type="molecule type" value="Genomic_DNA"/>
</dbReference>
<dbReference type="PROSITE" id="PS51805">
    <property type="entry name" value="EPHD"/>
    <property type="match status" value="1"/>
</dbReference>
<feature type="region of interest" description="Disordered" evidence="7">
    <location>
        <begin position="1358"/>
        <end position="1382"/>
    </location>
</feature>
<dbReference type="InterPro" id="IPR034732">
    <property type="entry name" value="EPHD"/>
</dbReference>
<dbReference type="RefSeq" id="XP_024381388.1">
    <property type="nucleotide sequence ID" value="XM_024525620.2"/>
</dbReference>
<feature type="compositionally biased region" description="Polar residues" evidence="7">
    <location>
        <begin position="1373"/>
        <end position="1382"/>
    </location>
</feature>
<feature type="compositionally biased region" description="Polar residues" evidence="7">
    <location>
        <begin position="1067"/>
        <end position="1103"/>
    </location>
</feature>
<evidence type="ECO:0000313" key="11">
    <source>
        <dbReference type="EnsemblPlants" id="Pp3c7_26660V3.1"/>
    </source>
</evidence>
<dbReference type="InterPro" id="IPR019787">
    <property type="entry name" value="Znf_PHD-finger"/>
</dbReference>
<dbReference type="InterPro" id="IPR042011">
    <property type="entry name" value="ATX3/4/5_PHD"/>
</dbReference>
<dbReference type="PROSITE" id="PS50016">
    <property type="entry name" value="ZF_PHD_2"/>
    <property type="match status" value="1"/>
</dbReference>
<accession>A0A2K1KD72</accession>
<dbReference type="PaxDb" id="3218-PP1S97_260V6.1"/>
<organism evidence="10">
    <name type="scientific">Physcomitrium patens</name>
    <name type="common">Spreading-leaved earth moss</name>
    <name type="synonym">Physcomitrella patens</name>
    <dbReference type="NCBI Taxonomy" id="3218"/>
    <lineage>
        <taxon>Eukaryota</taxon>
        <taxon>Viridiplantae</taxon>
        <taxon>Streptophyta</taxon>
        <taxon>Embryophyta</taxon>
        <taxon>Bryophyta</taxon>
        <taxon>Bryophytina</taxon>
        <taxon>Bryopsida</taxon>
        <taxon>Funariidae</taxon>
        <taxon>Funariales</taxon>
        <taxon>Funariaceae</taxon>
        <taxon>Physcomitrium</taxon>
    </lineage>
</organism>
<dbReference type="Pfam" id="PF10513">
    <property type="entry name" value="EPL1"/>
    <property type="match status" value="1"/>
</dbReference>
<keyword evidence="6" id="KW-0175">Coiled coil</keyword>
<dbReference type="SMART" id="SM00249">
    <property type="entry name" value="PHD"/>
    <property type="match status" value="2"/>
</dbReference>
<dbReference type="EnsemblPlants" id="Pp3c7_26660V3.1">
    <property type="protein sequence ID" value="Pp3c7_26660V3.1"/>
    <property type="gene ID" value="Pp3c7_26660"/>
</dbReference>
<dbReference type="OrthoDB" id="1932495at2759"/>